<comment type="caution">
    <text evidence="1">The sequence shown here is derived from an EMBL/GenBank/DDBJ whole genome shotgun (WGS) entry which is preliminary data.</text>
</comment>
<dbReference type="Proteomes" id="UP000005359">
    <property type="component" value="Unassembled WGS sequence"/>
</dbReference>
<reference evidence="1 2" key="2">
    <citation type="submission" date="2007-10" db="EMBL/GenBank/DDBJ databases">
        <authorList>
            <person name="Fulton L."/>
            <person name="Clifton S."/>
            <person name="Fulton B."/>
            <person name="Xu J."/>
            <person name="Minx P."/>
            <person name="Pepin K.H."/>
            <person name="Johnson M."/>
            <person name="Thiruvilangam P."/>
            <person name="Bhonagiri V."/>
            <person name="Nash W.E."/>
            <person name="Wang C."/>
            <person name="Mardis E.R."/>
            <person name="Wilson R.K."/>
        </authorList>
    </citation>
    <scope>NUCLEOTIDE SEQUENCE [LARGE SCALE GENOMIC DNA]</scope>
    <source>
        <strain evidence="1 2">ATCC 27755</strain>
    </source>
</reference>
<evidence type="ECO:0000313" key="1">
    <source>
        <dbReference type="EMBL" id="EDR45732.1"/>
    </source>
</evidence>
<name>B0G7S8_9FIRM</name>
<reference evidence="1 2" key="1">
    <citation type="submission" date="2007-10" db="EMBL/GenBank/DDBJ databases">
        <title>Draft genome sequence of Dorea formicigenerans(ATCC 27755).</title>
        <authorList>
            <person name="Sudarsanam P."/>
            <person name="Ley R."/>
            <person name="Guruge J."/>
            <person name="Turnbaugh P.J."/>
            <person name="Mahowald M."/>
            <person name="Liep D."/>
            <person name="Gordon J."/>
        </authorList>
    </citation>
    <scope>NUCLEOTIDE SEQUENCE [LARGE SCALE GENOMIC DNA]</scope>
    <source>
        <strain evidence="1 2">ATCC 27755</strain>
    </source>
</reference>
<protein>
    <submittedName>
        <fullName evidence="1">Uncharacterized protein</fullName>
    </submittedName>
</protein>
<dbReference type="PaxDb" id="411461-DORFOR_02333"/>
<accession>B0G7S8</accession>
<evidence type="ECO:0000313" key="2">
    <source>
        <dbReference type="Proteomes" id="UP000005359"/>
    </source>
</evidence>
<dbReference type="AlphaFoldDB" id="B0G7S8"/>
<organism evidence="1 2">
    <name type="scientific">Dorea formicigenerans ATCC 27755</name>
    <dbReference type="NCBI Taxonomy" id="411461"/>
    <lineage>
        <taxon>Bacteria</taxon>
        <taxon>Bacillati</taxon>
        <taxon>Bacillota</taxon>
        <taxon>Clostridia</taxon>
        <taxon>Lachnospirales</taxon>
        <taxon>Lachnospiraceae</taxon>
        <taxon>Dorea</taxon>
    </lineage>
</organism>
<gene>
    <name evidence="1" type="ORF">DORFOR_02333</name>
</gene>
<dbReference type="STRING" id="411461.DORFOR_02333"/>
<dbReference type="EMBL" id="AAXA02000015">
    <property type="protein sequence ID" value="EDR45732.1"/>
    <property type="molecule type" value="Genomic_DNA"/>
</dbReference>
<proteinExistence type="predicted"/>
<sequence length="40" mass="4569">MTSLKLRPSYSRIGCPVFSPDSLLNVKSITNIVFCIQYNY</sequence>